<proteinExistence type="predicted"/>
<dbReference type="InterPro" id="IPR027417">
    <property type="entry name" value="P-loop_NTPase"/>
</dbReference>
<accession>A0A6C0EGS7</accession>
<dbReference type="Gene3D" id="3.40.50.300">
    <property type="entry name" value="P-loop containing nucleotide triphosphate hydrolases"/>
    <property type="match status" value="1"/>
</dbReference>
<dbReference type="GO" id="GO:0005634">
    <property type="term" value="C:nucleus"/>
    <property type="evidence" value="ECO:0007669"/>
    <property type="project" value="TreeGrafter"/>
</dbReference>
<name>A0A6C0EGS7_9ZZZZ</name>
<evidence type="ECO:0000313" key="3">
    <source>
        <dbReference type="EMBL" id="QHT28344.1"/>
    </source>
</evidence>
<dbReference type="Pfam" id="PF00004">
    <property type="entry name" value="AAA"/>
    <property type="match status" value="1"/>
</dbReference>
<reference evidence="3" key="1">
    <citation type="journal article" date="2020" name="Nature">
        <title>Giant virus diversity and host interactions through global metagenomics.</title>
        <authorList>
            <person name="Schulz F."/>
            <person name="Roux S."/>
            <person name="Paez-Espino D."/>
            <person name="Jungbluth S."/>
            <person name="Walsh D.A."/>
            <person name="Denef V.J."/>
            <person name="McMahon K.D."/>
            <person name="Konstantinidis K.T."/>
            <person name="Eloe-Fadrosh E.A."/>
            <person name="Kyrpides N.C."/>
            <person name="Woyke T."/>
        </authorList>
    </citation>
    <scope>NUCLEOTIDE SEQUENCE</scope>
    <source>
        <strain evidence="3">GVMAG-M-3300001348-25</strain>
    </source>
</reference>
<sequence>MTDYNTILNRNHTYNQIKEELILFEKEKHNITQKRGFYIYGDSGSGKTKFVESLLESNEYFLVKFNAGDVRNKSIIDNITKENMNDTSVIDMFHKRKRKIAIIMDEIDGMNSGDKGGINSLIKLIRPKKTKKQKEEITTNIPVFCIGNGKIDKKMKELMKVCYIHKLDIPTKKEIANIIGLMWPNVTNQNSDLINQYVQNDLRKLNDLYETSKHCNIFNSENWGYLLNTKSYYEDAKEQTKIILNNKMSMHQHSNTLNETDRTIISLLLHENIVEILRNNNIEDIKFYHKLLDNFCFGDYVDRITFQKQIWQFNEMSSLIKTYYNQYLLHIEYNPKKYNPSEVRFTKVLTKYSTEYNNSIFIQTLCEKLNLDKKDMLLYFYRNIDKIHEDVFIEKMNNDYEICKLDIQRIGKFITLNYHESNHELC</sequence>
<dbReference type="CDD" id="cd00009">
    <property type="entry name" value="AAA"/>
    <property type="match status" value="1"/>
</dbReference>
<keyword evidence="1" id="KW-0235">DNA replication</keyword>
<dbReference type="GO" id="GO:0006260">
    <property type="term" value="P:DNA replication"/>
    <property type="evidence" value="ECO:0007669"/>
    <property type="project" value="UniProtKB-KW"/>
</dbReference>
<dbReference type="GO" id="GO:0003677">
    <property type="term" value="F:DNA binding"/>
    <property type="evidence" value="ECO:0007669"/>
    <property type="project" value="InterPro"/>
</dbReference>
<dbReference type="GO" id="GO:0005524">
    <property type="term" value="F:ATP binding"/>
    <property type="evidence" value="ECO:0007669"/>
    <property type="project" value="InterPro"/>
</dbReference>
<evidence type="ECO:0000256" key="1">
    <source>
        <dbReference type="ARBA" id="ARBA00022705"/>
    </source>
</evidence>
<dbReference type="PANTHER" id="PTHR23389">
    <property type="entry name" value="CHROMOSOME TRANSMISSION FIDELITY FACTOR 18"/>
    <property type="match status" value="1"/>
</dbReference>
<feature type="domain" description="ATPase AAA-type core" evidence="2">
    <location>
        <begin position="38"/>
        <end position="152"/>
    </location>
</feature>
<dbReference type="InterPro" id="IPR008921">
    <property type="entry name" value="DNA_pol3_clamp-load_cplx_C"/>
</dbReference>
<dbReference type="SUPFAM" id="SSF48019">
    <property type="entry name" value="post-AAA+ oligomerization domain-like"/>
    <property type="match status" value="1"/>
</dbReference>
<dbReference type="SUPFAM" id="SSF52540">
    <property type="entry name" value="P-loop containing nucleoside triphosphate hydrolases"/>
    <property type="match status" value="1"/>
</dbReference>
<dbReference type="EMBL" id="MN738855">
    <property type="protein sequence ID" value="QHT28344.1"/>
    <property type="molecule type" value="Genomic_DNA"/>
</dbReference>
<dbReference type="PANTHER" id="PTHR23389:SF6">
    <property type="entry name" value="REPLICATION FACTOR C SUBUNIT 1"/>
    <property type="match status" value="1"/>
</dbReference>
<dbReference type="GO" id="GO:0016887">
    <property type="term" value="F:ATP hydrolysis activity"/>
    <property type="evidence" value="ECO:0007669"/>
    <property type="project" value="InterPro"/>
</dbReference>
<dbReference type="AlphaFoldDB" id="A0A6C0EGS7"/>
<organism evidence="3">
    <name type="scientific">viral metagenome</name>
    <dbReference type="NCBI Taxonomy" id="1070528"/>
    <lineage>
        <taxon>unclassified sequences</taxon>
        <taxon>metagenomes</taxon>
        <taxon>organismal metagenomes</taxon>
    </lineage>
</organism>
<dbReference type="InterPro" id="IPR003959">
    <property type="entry name" value="ATPase_AAA_core"/>
</dbReference>
<evidence type="ECO:0000259" key="2">
    <source>
        <dbReference type="Pfam" id="PF00004"/>
    </source>
</evidence>
<protein>
    <recommendedName>
        <fullName evidence="2">ATPase AAA-type core domain-containing protein</fullName>
    </recommendedName>
</protein>